<keyword evidence="2" id="KW-1185">Reference proteome</keyword>
<protein>
    <submittedName>
        <fullName evidence="1">Uncharacterized protein</fullName>
    </submittedName>
</protein>
<sequence>MSFSAEEYDPATSDTWLVCTQCGTQFPSDDRNSIRTCRLCDDPRGSVPASGQAFTTMADLKAQGHRNVFEEYASDSRICYITSQPEIGIGQRATLLQTRAGNILWDCITLLDDETMQHIRGRGGLRAIVISHPHFYSAHVQWARAFRCPVFLAAADAEWTTMRSGHQVLATDVETEILDTGAKMIRVGGHFPGSMVLLYDRHAFIADTIMMTPAGFGNWKSDAMGRPRQRPPGQNSFAFLWSFPNRIPLGPDEIARMWSIIRNYEFDAAHGSFAYCDMEDLDAKARLLDSMQMQIRAMGHPAHPLLNAVTL</sequence>
<evidence type="ECO:0000313" key="1">
    <source>
        <dbReference type="EMBL" id="KAJ3497032.1"/>
    </source>
</evidence>
<name>A0ACC1R3E8_9HYPO</name>
<organism evidence="1 2">
    <name type="scientific">Lecanicillium saksenae</name>
    <dbReference type="NCBI Taxonomy" id="468837"/>
    <lineage>
        <taxon>Eukaryota</taxon>
        <taxon>Fungi</taxon>
        <taxon>Dikarya</taxon>
        <taxon>Ascomycota</taxon>
        <taxon>Pezizomycotina</taxon>
        <taxon>Sordariomycetes</taxon>
        <taxon>Hypocreomycetidae</taxon>
        <taxon>Hypocreales</taxon>
        <taxon>Cordycipitaceae</taxon>
        <taxon>Lecanicillium</taxon>
    </lineage>
</organism>
<reference evidence="1" key="1">
    <citation type="submission" date="2022-07" db="EMBL/GenBank/DDBJ databases">
        <title>Genome Sequence of Lecanicillium saksenae.</title>
        <authorList>
            <person name="Buettner E."/>
        </authorList>
    </citation>
    <scope>NUCLEOTIDE SEQUENCE</scope>
    <source>
        <strain evidence="1">VT-O1</strain>
    </source>
</reference>
<comment type="caution">
    <text evidence="1">The sequence shown here is derived from an EMBL/GenBank/DDBJ whole genome shotgun (WGS) entry which is preliminary data.</text>
</comment>
<gene>
    <name evidence="1" type="ORF">NLG97_g2209</name>
</gene>
<dbReference type="Proteomes" id="UP001148737">
    <property type="component" value="Unassembled WGS sequence"/>
</dbReference>
<dbReference type="EMBL" id="JANAKD010000143">
    <property type="protein sequence ID" value="KAJ3497032.1"/>
    <property type="molecule type" value="Genomic_DNA"/>
</dbReference>
<evidence type="ECO:0000313" key="2">
    <source>
        <dbReference type="Proteomes" id="UP001148737"/>
    </source>
</evidence>
<accession>A0ACC1R3E8</accession>
<proteinExistence type="predicted"/>